<evidence type="ECO:0000256" key="11">
    <source>
        <dbReference type="ARBA" id="ARBA00022989"/>
    </source>
</evidence>
<dbReference type="PROSITE" id="PS50011">
    <property type="entry name" value="PROTEIN_KINASE_DOM"/>
    <property type="match status" value="1"/>
</dbReference>
<dbReference type="PROSITE" id="PS00108">
    <property type="entry name" value="PROTEIN_KINASE_ST"/>
    <property type="match status" value="1"/>
</dbReference>
<dbReference type="GO" id="GO:0005886">
    <property type="term" value="C:plasma membrane"/>
    <property type="evidence" value="ECO:0007669"/>
    <property type="project" value="TreeGrafter"/>
</dbReference>
<feature type="domain" description="Protein kinase" evidence="17">
    <location>
        <begin position="551"/>
        <end position="836"/>
    </location>
</feature>
<keyword evidence="2" id="KW-0723">Serine/threonine-protein kinase</keyword>
<dbReference type="PROSITE" id="PS51473">
    <property type="entry name" value="GNK2"/>
    <property type="match status" value="2"/>
</dbReference>
<feature type="region of interest" description="Disordered" evidence="15">
    <location>
        <begin position="498"/>
        <end position="522"/>
    </location>
</feature>
<evidence type="ECO:0000256" key="14">
    <source>
        <dbReference type="ARBA" id="ARBA00023180"/>
    </source>
</evidence>
<dbReference type="InterPro" id="IPR011009">
    <property type="entry name" value="Kinase-like_dom_sf"/>
</dbReference>
<dbReference type="CDD" id="cd23509">
    <property type="entry name" value="Gnk2-like"/>
    <property type="match status" value="2"/>
</dbReference>
<dbReference type="EMBL" id="SMMG02000004">
    <property type="protein sequence ID" value="KAA3478133.1"/>
    <property type="molecule type" value="Genomic_DNA"/>
</dbReference>
<keyword evidence="9 19" id="KW-0418">Kinase</keyword>
<evidence type="ECO:0000256" key="3">
    <source>
        <dbReference type="ARBA" id="ARBA00022553"/>
    </source>
</evidence>
<evidence type="ECO:0000256" key="15">
    <source>
        <dbReference type="SAM" id="MobiDB-lite"/>
    </source>
</evidence>
<evidence type="ECO:0000256" key="16">
    <source>
        <dbReference type="SAM" id="Phobius"/>
    </source>
</evidence>
<reference evidence="20" key="1">
    <citation type="journal article" date="2019" name="Plant Biotechnol. J.">
        <title>Genome sequencing of the Australian wild diploid species Gossypium australe highlights disease resistance and delayed gland morphogenesis.</title>
        <authorList>
            <person name="Cai Y."/>
            <person name="Cai X."/>
            <person name="Wang Q."/>
            <person name="Wang P."/>
            <person name="Zhang Y."/>
            <person name="Cai C."/>
            <person name="Xu Y."/>
            <person name="Wang K."/>
            <person name="Zhou Z."/>
            <person name="Wang C."/>
            <person name="Geng S."/>
            <person name="Li B."/>
            <person name="Dong Q."/>
            <person name="Hou Y."/>
            <person name="Wang H."/>
            <person name="Ai P."/>
            <person name="Liu Z."/>
            <person name="Yi F."/>
            <person name="Sun M."/>
            <person name="An G."/>
            <person name="Cheng J."/>
            <person name="Zhang Y."/>
            <person name="Shi Q."/>
            <person name="Xie Y."/>
            <person name="Shi X."/>
            <person name="Chang Y."/>
            <person name="Huang F."/>
            <person name="Chen Y."/>
            <person name="Hong S."/>
            <person name="Mi L."/>
            <person name="Sun Q."/>
            <person name="Zhang L."/>
            <person name="Zhou B."/>
            <person name="Peng R."/>
            <person name="Zhang X."/>
            <person name="Liu F."/>
        </authorList>
    </citation>
    <scope>NUCLEOTIDE SEQUENCE [LARGE SCALE GENOMIC DNA]</scope>
    <source>
        <strain evidence="20">cv. PA1801</strain>
    </source>
</reference>
<evidence type="ECO:0000256" key="1">
    <source>
        <dbReference type="ARBA" id="ARBA00004167"/>
    </source>
</evidence>
<dbReference type="Gene3D" id="3.30.200.20">
    <property type="entry name" value="Phosphorylase Kinase, domain 1"/>
    <property type="match status" value="1"/>
</dbReference>
<dbReference type="FunFam" id="3.30.430.20:FF:000002">
    <property type="entry name" value="Cysteine-rich receptor-like protein kinase 10"/>
    <property type="match status" value="1"/>
</dbReference>
<dbReference type="CDD" id="cd14066">
    <property type="entry name" value="STKc_IRAK"/>
    <property type="match status" value="1"/>
</dbReference>
<comment type="caution">
    <text evidence="19">The sequence shown here is derived from an EMBL/GenBank/DDBJ whole genome shotgun (WGS) entry which is preliminary data.</text>
</comment>
<evidence type="ECO:0000259" key="17">
    <source>
        <dbReference type="PROSITE" id="PS50011"/>
    </source>
</evidence>
<keyword evidence="14" id="KW-0325">Glycoprotein</keyword>
<name>A0A5B6W9V2_9ROSI</name>
<evidence type="ECO:0000256" key="6">
    <source>
        <dbReference type="ARBA" id="ARBA00022729"/>
    </source>
</evidence>
<dbReference type="SMART" id="SM00220">
    <property type="entry name" value="S_TKc"/>
    <property type="match status" value="1"/>
</dbReference>
<dbReference type="AlphaFoldDB" id="A0A5B6W9V2"/>
<evidence type="ECO:0000259" key="18">
    <source>
        <dbReference type="PROSITE" id="PS51473"/>
    </source>
</evidence>
<keyword evidence="12 16" id="KW-0472">Membrane</keyword>
<dbReference type="Gene3D" id="1.10.510.10">
    <property type="entry name" value="Transferase(Phosphotransferase) domain 1"/>
    <property type="match status" value="1"/>
</dbReference>
<keyword evidence="3" id="KW-0597">Phosphoprotein</keyword>
<evidence type="ECO:0000256" key="12">
    <source>
        <dbReference type="ARBA" id="ARBA00023136"/>
    </source>
</evidence>
<keyword evidence="11 16" id="KW-1133">Transmembrane helix</keyword>
<evidence type="ECO:0000313" key="20">
    <source>
        <dbReference type="Proteomes" id="UP000325315"/>
    </source>
</evidence>
<evidence type="ECO:0000256" key="8">
    <source>
        <dbReference type="ARBA" id="ARBA00022741"/>
    </source>
</evidence>
<keyword evidence="13 19" id="KW-0675">Receptor</keyword>
<keyword evidence="10" id="KW-0067">ATP-binding</keyword>
<dbReference type="InterPro" id="IPR002902">
    <property type="entry name" value="GNK2"/>
</dbReference>
<evidence type="ECO:0000256" key="9">
    <source>
        <dbReference type="ARBA" id="ARBA00022777"/>
    </source>
</evidence>
<keyword evidence="7" id="KW-0677">Repeat</keyword>
<evidence type="ECO:0000313" key="19">
    <source>
        <dbReference type="EMBL" id="KAA3478133.1"/>
    </source>
</evidence>
<keyword evidence="8" id="KW-0547">Nucleotide-binding</keyword>
<organism evidence="19 20">
    <name type="scientific">Gossypium australe</name>
    <dbReference type="NCBI Taxonomy" id="47621"/>
    <lineage>
        <taxon>Eukaryota</taxon>
        <taxon>Viridiplantae</taxon>
        <taxon>Streptophyta</taxon>
        <taxon>Embryophyta</taxon>
        <taxon>Tracheophyta</taxon>
        <taxon>Spermatophyta</taxon>
        <taxon>Magnoliopsida</taxon>
        <taxon>eudicotyledons</taxon>
        <taxon>Gunneridae</taxon>
        <taxon>Pentapetalae</taxon>
        <taxon>rosids</taxon>
        <taxon>malvids</taxon>
        <taxon>Malvales</taxon>
        <taxon>Malvaceae</taxon>
        <taxon>Malvoideae</taxon>
        <taxon>Gossypium</taxon>
    </lineage>
</organism>
<keyword evidence="6" id="KW-0732">Signal</keyword>
<dbReference type="Pfam" id="PF07714">
    <property type="entry name" value="PK_Tyr_Ser-Thr"/>
    <property type="match status" value="1"/>
</dbReference>
<evidence type="ECO:0000256" key="13">
    <source>
        <dbReference type="ARBA" id="ARBA00023170"/>
    </source>
</evidence>
<dbReference type="InterPro" id="IPR008271">
    <property type="entry name" value="Ser/Thr_kinase_AS"/>
</dbReference>
<dbReference type="Pfam" id="PF01657">
    <property type="entry name" value="Stress-antifung"/>
    <property type="match status" value="2"/>
</dbReference>
<dbReference type="InterPro" id="IPR000719">
    <property type="entry name" value="Prot_kinase_dom"/>
</dbReference>
<dbReference type="FunFam" id="1.10.510.10:FF:000467">
    <property type="entry name" value="Liguleless narrow1"/>
    <property type="match status" value="1"/>
</dbReference>
<dbReference type="FunFam" id="3.30.200.20:FF:000142">
    <property type="entry name" value="Cysteine-rich receptor-like protein kinase 10"/>
    <property type="match status" value="1"/>
</dbReference>
<evidence type="ECO:0000256" key="4">
    <source>
        <dbReference type="ARBA" id="ARBA00022679"/>
    </source>
</evidence>
<evidence type="ECO:0000256" key="2">
    <source>
        <dbReference type="ARBA" id="ARBA00022527"/>
    </source>
</evidence>
<keyword evidence="5 16" id="KW-0812">Transmembrane</keyword>
<comment type="subcellular location">
    <subcellularLocation>
        <location evidence="1">Membrane</location>
        <topology evidence="1">Single-pass membrane protein</topology>
    </subcellularLocation>
</comment>
<dbReference type="Gene3D" id="3.30.430.20">
    <property type="entry name" value="Gnk2 domain, C-X8-C-X2-C motif"/>
    <property type="match status" value="2"/>
</dbReference>
<evidence type="ECO:0000256" key="7">
    <source>
        <dbReference type="ARBA" id="ARBA00022737"/>
    </source>
</evidence>
<feature type="domain" description="Gnk2-homologous" evidence="18">
    <location>
        <begin position="225"/>
        <end position="328"/>
    </location>
</feature>
<dbReference type="GO" id="GO:0005524">
    <property type="term" value="F:ATP binding"/>
    <property type="evidence" value="ECO:0007669"/>
    <property type="project" value="UniProtKB-KW"/>
</dbReference>
<evidence type="ECO:0000256" key="5">
    <source>
        <dbReference type="ARBA" id="ARBA00022692"/>
    </source>
</evidence>
<protein>
    <submittedName>
        <fullName evidence="19">Cysteine-rich receptor-like protein kinase 10</fullName>
    </submittedName>
</protein>
<dbReference type="PANTHER" id="PTHR27002:SF679">
    <property type="entry name" value="CYSTEINE-RICH RECEPTOR-LIKE PROTEIN KINASE 10 ISOFORM X1"/>
    <property type="match status" value="1"/>
</dbReference>
<sequence>MVRNCPKRSVFSAIKGDDKPKEEAMRLGLIVKDVENKKAKENRTAKETPLEILVGHETDMKPVELLVELPPMKEVGCASDFGDKVDTRTLSKFLSEEARGLTNQIWRENSRRVRIACSCKQDVLMSEMVRVRGRWKPRQRFRGAGLLDSDTSRESSDFISTPREMEGVAMEAPSRQVNDFRFSGLKAAVEPLRQDMEHSTNFRQTLHLLLLCYSLFGLNDLALADPPYSVCSNNTNNNSLNTSFQTSLQNLLGSLASNASVSRYYNISYGNETDKVYGQFMCLDYVSYDDCHGCISGATQAIMNLCPNKTEAVVWEEVCQLRYSNVSFLGQLNVKDNIGKDNVINISEPVKFQALVENKLRNLTKQAAFNSSANKYATGDEPYTIDDTLYALVQCTLDLSPDECNKCLEAAIKDVASQCYGSRGARLLSRSCYLRYELYAFYEGANETSASPKTQPTTRSGGSGRKIWVIIVLTIGSAFLVAMLMASFVYCGAMKKGTRKGKDEIPRNRVQLHNSGDSENPDFQDFEGLDELKANDSYIDLATIHSATNNFSDSNMLGQGGFGPVYKGVLPDGKQVAVKRLSSFSEQGALEFTNEVLLILKLQHKNLVRLLGFCVDQQEQLLVYEFMPNSSLDVVLFDPKKRAQLNWSKRLNIINGIARGILYLHEDSRLRIIHRDLKASNVLLDFDMNPKISDFGIARIFAGADSEANTARIIGTYGYMAPEYAMEGLYSIKSDVFSFGVLLLEIITGRRNAGFNQTKHAQTLVAYAWHLWNQGNALELMDPLLTDGLMDEFLRFIHIGLLCVQEDAFDRPTMSSVVVMLKGETVTLSQPQQPAFSMGRFTKHHQTFTRSCSTNGLSISSVAPR</sequence>
<dbReference type="Proteomes" id="UP000325315">
    <property type="component" value="Unassembled WGS sequence"/>
</dbReference>
<dbReference type="SUPFAM" id="SSF56112">
    <property type="entry name" value="Protein kinase-like (PK-like)"/>
    <property type="match status" value="1"/>
</dbReference>
<feature type="transmembrane region" description="Helical" evidence="16">
    <location>
        <begin position="467"/>
        <end position="493"/>
    </location>
</feature>
<keyword evidence="20" id="KW-1185">Reference proteome</keyword>
<proteinExistence type="predicted"/>
<dbReference type="InterPro" id="IPR001245">
    <property type="entry name" value="Ser-Thr/Tyr_kinase_cat_dom"/>
</dbReference>
<feature type="domain" description="Gnk2-homologous" evidence="18">
    <location>
        <begin position="334"/>
        <end position="441"/>
    </location>
</feature>
<evidence type="ECO:0000256" key="10">
    <source>
        <dbReference type="ARBA" id="ARBA00022840"/>
    </source>
</evidence>
<accession>A0A5B6W9V2</accession>
<dbReference type="PANTHER" id="PTHR27002">
    <property type="entry name" value="RECEPTOR-LIKE SERINE/THREONINE-PROTEIN KINASE SD1-8"/>
    <property type="match status" value="1"/>
</dbReference>
<dbReference type="InterPro" id="IPR038408">
    <property type="entry name" value="GNK2_sf"/>
</dbReference>
<dbReference type="OrthoDB" id="1923309at2759"/>
<gene>
    <name evidence="19" type="ORF">EPI10_011961</name>
</gene>
<dbReference type="GO" id="GO:0004674">
    <property type="term" value="F:protein serine/threonine kinase activity"/>
    <property type="evidence" value="ECO:0007669"/>
    <property type="project" value="UniProtKB-KW"/>
</dbReference>
<keyword evidence="4" id="KW-0808">Transferase</keyword>